<dbReference type="STRING" id="1033810.HLPCO_001439"/>
<dbReference type="NCBIfam" id="TIGR00005">
    <property type="entry name" value="rluA_subfam"/>
    <property type="match status" value="1"/>
</dbReference>
<dbReference type="EC" id="5.4.99.-" evidence="6"/>
<keyword evidence="5" id="KW-0694">RNA-binding</keyword>
<keyword evidence="9" id="KW-1185">Reference proteome</keyword>
<evidence type="ECO:0000256" key="2">
    <source>
        <dbReference type="ARBA" id="ARBA00010876"/>
    </source>
</evidence>
<dbReference type="Gene3D" id="3.30.2350.10">
    <property type="entry name" value="Pseudouridine synthase"/>
    <property type="match status" value="1"/>
</dbReference>
<evidence type="ECO:0000256" key="3">
    <source>
        <dbReference type="ARBA" id="ARBA00023235"/>
    </source>
</evidence>
<comment type="similarity">
    <text evidence="2 6">Belongs to the pseudouridine synthase RluA family.</text>
</comment>
<dbReference type="CDD" id="cd02869">
    <property type="entry name" value="PseudoU_synth_RluA_like"/>
    <property type="match status" value="1"/>
</dbReference>
<dbReference type="GO" id="GO:0000455">
    <property type="term" value="P:enzyme-directed rRNA pseudouridine synthesis"/>
    <property type="evidence" value="ECO:0007669"/>
    <property type="project" value="TreeGrafter"/>
</dbReference>
<dbReference type="PANTHER" id="PTHR21600:SF44">
    <property type="entry name" value="RIBOSOMAL LARGE SUBUNIT PSEUDOURIDINE SYNTHASE D"/>
    <property type="match status" value="1"/>
</dbReference>
<evidence type="ECO:0000256" key="5">
    <source>
        <dbReference type="PROSITE-ProRule" id="PRU00182"/>
    </source>
</evidence>
<dbReference type="EMBL" id="AFNU02000004">
    <property type="protein sequence ID" value="ERJ12453.1"/>
    <property type="molecule type" value="Genomic_DNA"/>
</dbReference>
<dbReference type="InterPro" id="IPR006224">
    <property type="entry name" value="PsdUridine_synth_RluA-like_CS"/>
</dbReference>
<comment type="catalytic activity">
    <reaction evidence="1 6">
        <text>a uridine in RNA = a pseudouridine in RNA</text>
        <dbReference type="Rhea" id="RHEA:48348"/>
        <dbReference type="Rhea" id="RHEA-COMP:12068"/>
        <dbReference type="Rhea" id="RHEA-COMP:12069"/>
        <dbReference type="ChEBI" id="CHEBI:65314"/>
        <dbReference type="ChEBI" id="CHEBI:65315"/>
    </reaction>
</comment>
<dbReference type="PROSITE" id="PS50889">
    <property type="entry name" value="S4"/>
    <property type="match status" value="1"/>
</dbReference>
<dbReference type="OrthoDB" id="9807829at2"/>
<gene>
    <name evidence="8" type="ORF">HLPCO_001439</name>
</gene>
<dbReference type="InParanoid" id="U2EBK4"/>
<evidence type="ECO:0000256" key="6">
    <source>
        <dbReference type="RuleBase" id="RU362028"/>
    </source>
</evidence>
<dbReference type="GO" id="GO:0140098">
    <property type="term" value="F:catalytic activity, acting on RNA"/>
    <property type="evidence" value="ECO:0007669"/>
    <property type="project" value="UniProtKB-ARBA"/>
</dbReference>
<feature type="domain" description="Pseudouridine synthase RsuA/RluA-like" evidence="7">
    <location>
        <begin position="90"/>
        <end position="239"/>
    </location>
</feature>
<evidence type="ECO:0000259" key="7">
    <source>
        <dbReference type="Pfam" id="PF00849"/>
    </source>
</evidence>
<protein>
    <recommendedName>
        <fullName evidence="6">Pseudouridine synthase</fullName>
        <ecNumber evidence="6">5.4.99.-</ecNumber>
    </recommendedName>
</protein>
<proteinExistence type="inferred from homology"/>
<reference evidence="8 9" key="1">
    <citation type="journal article" date="2011" name="J. Bacteriol.">
        <title>Genome sequence of Haloplasma contractile, an unusual contractile bacterium from a deep-sea anoxic brine lake.</title>
        <authorList>
            <person name="Antunes A."/>
            <person name="Alam I."/>
            <person name="El Dorry H."/>
            <person name="Siam R."/>
            <person name="Robertson A."/>
            <person name="Bajic V.B."/>
            <person name="Stingl U."/>
        </authorList>
    </citation>
    <scope>NUCLEOTIDE SEQUENCE [LARGE SCALE GENOMIC DNA]</scope>
    <source>
        <strain evidence="8 9">SSD-17B</strain>
    </source>
</reference>
<comment type="function">
    <text evidence="6">Responsible for synthesis of pseudouridine from uracil.</text>
</comment>
<name>U2EBK4_9MOLU</name>
<dbReference type="SUPFAM" id="SSF55120">
    <property type="entry name" value="Pseudouridine synthase"/>
    <property type="match status" value="1"/>
</dbReference>
<dbReference type="PROSITE" id="PS01129">
    <property type="entry name" value="PSI_RLU"/>
    <property type="match status" value="1"/>
</dbReference>
<evidence type="ECO:0000256" key="1">
    <source>
        <dbReference type="ARBA" id="ARBA00000073"/>
    </source>
</evidence>
<dbReference type="InterPro" id="IPR006145">
    <property type="entry name" value="PsdUridine_synth_RsuA/RluA"/>
</dbReference>
<evidence type="ECO:0000256" key="4">
    <source>
        <dbReference type="PIRSR" id="PIRSR606225-1"/>
    </source>
</evidence>
<feature type="active site" evidence="4">
    <location>
        <position position="137"/>
    </location>
</feature>
<dbReference type="PANTHER" id="PTHR21600">
    <property type="entry name" value="MITOCHONDRIAL RNA PSEUDOURIDINE SYNTHASE"/>
    <property type="match status" value="1"/>
</dbReference>
<evidence type="ECO:0000313" key="9">
    <source>
        <dbReference type="Proteomes" id="UP000005707"/>
    </source>
</evidence>
<accession>U2EBK4</accession>
<dbReference type="GO" id="GO:0009982">
    <property type="term" value="F:pseudouridine synthase activity"/>
    <property type="evidence" value="ECO:0007669"/>
    <property type="project" value="InterPro"/>
</dbReference>
<sequence>MTKLINNESIFSHRVTRNTDLFDYLKNDLIVSMRLTNKLIKTKKLFINAKPVKKNIHIKIDEIVKIEFEDESHNYEEIDLPLDIVFEDNDIIVINKEPHLVVHPTKSHHHNTIANRIAYYFREKNLNRKIRFVNRLDMDTSGLLIVAKNPYAHQYLAKQFEKNTVIKEYLAFVNGKLEDKHGVINQPIKKDEDTGKYIVDSNGKSSVTEFEVIKEMKDHSLVKCRLKSGRTHQIRVHLSTLGHPIISDSLYGEKSDLIKRQALHSHCLILTLPRSKKQIKLAAPIPDDFKQL</sequence>
<evidence type="ECO:0000313" key="8">
    <source>
        <dbReference type="EMBL" id="ERJ12453.1"/>
    </source>
</evidence>
<dbReference type="GO" id="GO:0003723">
    <property type="term" value="F:RNA binding"/>
    <property type="evidence" value="ECO:0007669"/>
    <property type="project" value="UniProtKB-KW"/>
</dbReference>
<dbReference type="RefSeq" id="WP_008824968.1">
    <property type="nucleotide sequence ID" value="NZ_AFNU02000004.1"/>
</dbReference>
<dbReference type="eggNOG" id="COG0564">
    <property type="taxonomic scope" value="Bacteria"/>
</dbReference>
<dbReference type="Pfam" id="PF00849">
    <property type="entry name" value="PseudoU_synth_2"/>
    <property type="match status" value="1"/>
</dbReference>
<dbReference type="InterPro" id="IPR020103">
    <property type="entry name" value="PsdUridine_synth_cat_dom_sf"/>
</dbReference>
<dbReference type="InterPro" id="IPR050188">
    <property type="entry name" value="RluA_PseudoU_synthase"/>
</dbReference>
<organism evidence="8 9">
    <name type="scientific">Haloplasma contractile SSD-17B</name>
    <dbReference type="NCBI Taxonomy" id="1033810"/>
    <lineage>
        <taxon>Bacteria</taxon>
        <taxon>Bacillati</taxon>
        <taxon>Mycoplasmatota</taxon>
        <taxon>Mollicutes</taxon>
        <taxon>Haloplasmatales</taxon>
        <taxon>Haloplasmataceae</taxon>
        <taxon>Haloplasma</taxon>
    </lineage>
</organism>
<comment type="caution">
    <text evidence="8">The sequence shown here is derived from an EMBL/GenBank/DDBJ whole genome shotgun (WGS) entry which is preliminary data.</text>
</comment>
<keyword evidence="3 6" id="KW-0413">Isomerase</keyword>
<reference evidence="8 9" key="2">
    <citation type="journal article" date="2013" name="PLoS ONE">
        <title>INDIGO - INtegrated Data Warehouse of MIcrobial GenOmes with Examples from the Red Sea Extremophiles.</title>
        <authorList>
            <person name="Alam I."/>
            <person name="Antunes A."/>
            <person name="Kamau A.A."/>
            <person name="Ba Alawi W."/>
            <person name="Kalkatawi M."/>
            <person name="Stingl U."/>
            <person name="Bajic V.B."/>
        </authorList>
    </citation>
    <scope>NUCLEOTIDE SEQUENCE [LARGE SCALE GENOMIC DNA]</scope>
    <source>
        <strain evidence="8 9">SSD-17B</strain>
    </source>
</reference>
<dbReference type="AlphaFoldDB" id="U2EBK4"/>
<dbReference type="Proteomes" id="UP000005707">
    <property type="component" value="Unassembled WGS sequence"/>
</dbReference>
<dbReference type="InterPro" id="IPR006225">
    <property type="entry name" value="PsdUridine_synth_RluC/D"/>
</dbReference>